<dbReference type="GO" id="GO:0000049">
    <property type="term" value="F:tRNA binding"/>
    <property type="evidence" value="ECO:0007669"/>
    <property type="project" value="InterPro"/>
</dbReference>
<dbReference type="NCBIfam" id="TIGR00464">
    <property type="entry name" value="gltX_bact"/>
    <property type="match status" value="1"/>
</dbReference>
<evidence type="ECO:0000256" key="2">
    <source>
        <dbReference type="ARBA" id="ARBA00007894"/>
    </source>
</evidence>
<evidence type="ECO:0000256" key="10">
    <source>
        <dbReference type="HAMAP-Rule" id="MF_00022"/>
    </source>
</evidence>
<keyword evidence="4 10" id="KW-0963">Cytoplasm</keyword>
<dbReference type="Proteomes" id="UP000294289">
    <property type="component" value="Chromosome"/>
</dbReference>
<feature type="short sequence motif" description="'HIGH' region" evidence="10">
    <location>
        <begin position="9"/>
        <end position="19"/>
    </location>
</feature>
<evidence type="ECO:0000256" key="6">
    <source>
        <dbReference type="ARBA" id="ARBA00022741"/>
    </source>
</evidence>
<dbReference type="InterPro" id="IPR045462">
    <property type="entry name" value="aa-tRNA-synth_I_cd-bd"/>
</dbReference>
<dbReference type="PRINTS" id="PR00987">
    <property type="entry name" value="TRNASYNTHGLU"/>
</dbReference>
<dbReference type="InterPro" id="IPR014729">
    <property type="entry name" value="Rossmann-like_a/b/a_fold"/>
</dbReference>
<keyword evidence="6 10" id="KW-0547">Nucleotide-binding</keyword>
<dbReference type="InterPro" id="IPR001412">
    <property type="entry name" value="aa-tRNA-synth_I_CS"/>
</dbReference>
<keyword evidence="5 10" id="KW-0436">Ligase</keyword>
<dbReference type="GO" id="GO:0004818">
    <property type="term" value="F:glutamate-tRNA ligase activity"/>
    <property type="evidence" value="ECO:0007669"/>
    <property type="project" value="UniProtKB-UniRule"/>
</dbReference>
<evidence type="ECO:0000256" key="9">
    <source>
        <dbReference type="ARBA" id="ARBA00023146"/>
    </source>
</evidence>
<evidence type="ECO:0000256" key="3">
    <source>
        <dbReference type="ARBA" id="ARBA00011245"/>
    </source>
</evidence>
<feature type="binding site" evidence="10">
    <location>
        <position position="240"/>
    </location>
    <ligand>
        <name>ATP</name>
        <dbReference type="ChEBI" id="CHEBI:30616"/>
    </ligand>
</feature>
<dbReference type="PROSITE" id="PS00178">
    <property type="entry name" value="AA_TRNA_LIGASE_I"/>
    <property type="match status" value="1"/>
</dbReference>
<dbReference type="GO" id="GO:0005524">
    <property type="term" value="F:ATP binding"/>
    <property type="evidence" value="ECO:0007669"/>
    <property type="project" value="UniProtKB-UniRule"/>
</dbReference>
<feature type="domain" description="Glutamyl/glutaminyl-tRNA synthetase class Ib catalytic" evidence="11">
    <location>
        <begin position="3"/>
        <end position="305"/>
    </location>
</feature>
<dbReference type="InterPro" id="IPR049940">
    <property type="entry name" value="GluQ/Sye"/>
</dbReference>
<reference evidence="13 14" key="1">
    <citation type="submission" date="2019-02" db="EMBL/GenBank/DDBJ databases">
        <authorList>
            <person name="Manzano-Marin A."/>
            <person name="Manzano-Marin A."/>
        </authorList>
    </citation>
    <scope>NUCLEOTIDE SEQUENCE [LARGE SCALE GENOMIC DNA]</scope>
    <source>
        <strain evidence="13 14">ErCipiceae</strain>
    </source>
</reference>
<sequence length="477" mass="55359">MNIKTRFAPSPTGCLHIGGARTALYSWLFARKNNGQFVLRIEDTDFERSTQEANTDIINSIKWLNLDWDEGPYYQTKRFDRYNLVINQMLETHNAYKCFCTKQRLDGLREYQRINGEKPHYDGHCRNQCNNQDDNQIHVVRFRNPQKGLVIFDDQIRGPIQYHNTELDDLIIRRSDGTPTYNFCVVIDDWDMKITHVIRGTDHINNTPRQINILKSIGAPIPHYAHLPMILDSDGKKLSKRHGAAKVSWYRDQGYLPEALLNYLLRLGWSYGNKEIFNIEEMKQYFSLNTVNKSASTINSKKLKWLNQHYINNLPVEYVSSHLQKHLDNKKINIHLGPRLDDLIKLLGKRCTTLTDITDSCRYFYEEFNEFDSHAATTYLSSASEETRLLLGSIYIKLSILHNWTEEAIKNIIKSCADRLLVSIEKVAMPLRVAVTGQIKSPALHVTIHAIGQARTLSRIEKALIYIVNSQNQKEYQ</sequence>
<comment type="subunit">
    <text evidence="3 10">Monomer.</text>
</comment>
<evidence type="ECO:0000313" key="13">
    <source>
        <dbReference type="EMBL" id="VFP87438.1"/>
    </source>
</evidence>
<dbReference type="HAMAP" id="MF_00022">
    <property type="entry name" value="Glu_tRNA_synth_type1"/>
    <property type="match status" value="1"/>
</dbReference>
<dbReference type="SUPFAM" id="SSF52374">
    <property type="entry name" value="Nucleotidylyl transferase"/>
    <property type="match status" value="1"/>
</dbReference>
<name>A0A803FT17_9GAMM</name>
<protein>
    <recommendedName>
        <fullName evidence="10">Glutamate--tRNA ligase</fullName>
        <ecNumber evidence="10">6.1.1.17</ecNumber>
    </recommendedName>
    <alternativeName>
        <fullName evidence="10">Glutamyl-tRNA synthetase</fullName>
        <shortName evidence="10">GluRS</shortName>
    </alternativeName>
</protein>
<dbReference type="CDD" id="cd00808">
    <property type="entry name" value="GluRS_core"/>
    <property type="match status" value="1"/>
</dbReference>
<dbReference type="InterPro" id="IPR000924">
    <property type="entry name" value="Glu/Gln-tRNA-synth"/>
</dbReference>
<dbReference type="GO" id="GO:0005829">
    <property type="term" value="C:cytosol"/>
    <property type="evidence" value="ECO:0007669"/>
    <property type="project" value="TreeGrafter"/>
</dbReference>
<dbReference type="Gene3D" id="1.10.10.350">
    <property type="match status" value="1"/>
</dbReference>
<comment type="subcellular location">
    <subcellularLocation>
        <location evidence="1 10">Cytoplasm</location>
    </subcellularLocation>
</comment>
<feature type="short sequence motif" description="'KMSKS' region" evidence="10">
    <location>
        <begin position="237"/>
        <end position="241"/>
    </location>
</feature>
<comment type="caution">
    <text evidence="10">Lacks conserved residue(s) required for the propagation of feature annotation.</text>
</comment>
<comment type="similarity">
    <text evidence="2 10">Belongs to the class-I aminoacyl-tRNA synthetase family. Glutamate--tRNA ligase type 1 subfamily.</text>
</comment>
<dbReference type="AlphaFoldDB" id="A0A803FT17"/>
<keyword evidence="7 10" id="KW-0067">ATP-binding</keyword>
<evidence type="ECO:0000256" key="5">
    <source>
        <dbReference type="ARBA" id="ARBA00022598"/>
    </source>
</evidence>
<keyword evidence="8 10" id="KW-0648">Protein biosynthesis</keyword>
<accession>A0A803FT17</accession>
<dbReference type="GO" id="GO:0008270">
    <property type="term" value="F:zinc ion binding"/>
    <property type="evidence" value="ECO:0007669"/>
    <property type="project" value="InterPro"/>
</dbReference>
<evidence type="ECO:0000259" key="12">
    <source>
        <dbReference type="Pfam" id="PF19269"/>
    </source>
</evidence>
<dbReference type="InterPro" id="IPR020058">
    <property type="entry name" value="Glu/Gln-tRNA-synth_Ib_cat-dom"/>
</dbReference>
<evidence type="ECO:0000256" key="8">
    <source>
        <dbReference type="ARBA" id="ARBA00022917"/>
    </source>
</evidence>
<organism evidence="13 14">
    <name type="scientific">Candidatus Erwinia haradaeae</name>
    <dbReference type="NCBI Taxonomy" id="1922217"/>
    <lineage>
        <taxon>Bacteria</taxon>
        <taxon>Pseudomonadati</taxon>
        <taxon>Pseudomonadota</taxon>
        <taxon>Gammaproteobacteria</taxon>
        <taxon>Enterobacterales</taxon>
        <taxon>Erwiniaceae</taxon>
        <taxon>Erwinia</taxon>
    </lineage>
</organism>
<dbReference type="Gene3D" id="3.40.50.620">
    <property type="entry name" value="HUPs"/>
    <property type="match status" value="1"/>
</dbReference>
<dbReference type="EC" id="6.1.1.17" evidence="10"/>
<dbReference type="PANTHER" id="PTHR43311">
    <property type="entry name" value="GLUTAMATE--TRNA LIGASE"/>
    <property type="match status" value="1"/>
</dbReference>
<comment type="function">
    <text evidence="10">Catalyzes the attachment of glutamate to tRNA(Glu) in a two-step reaction: glutamate is first activated by ATP to form Glu-AMP and then transferred to the acceptor end of tRNA(Glu).</text>
</comment>
<dbReference type="InterPro" id="IPR033910">
    <property type="entry name" value="GluRS_core"/>
</dbReference>
<dbReference type="Pfam" id="PF19269">
    <property type="entry name" value="Anticodon_2"/>
    <property type="match status" value="1"/>
</dbReference>
<evidence type="ECO:0000313" key="14">
    <source>
        <dbReference type="Proteomes" id="UP000294289"/>
    </source>
</evidence>
<proteinExistence type="inferred from homology"/>
<dbReference type="FunFam" id="3.40.50.620:FF:000007">
    <property type="entry name" value="Glutamate--tRNA ligase"/>
    <property type="match status" value="1"/>
</dbReference>
<dbReference type="OrthoDB" id="9807503at2"/>
<comment type="catalytic activity">
    <reaction evidence="10">
        <text>tRNA(Glu) + L-glutamate + ATP = L-glutamyl-tRNA(Glu) + AMP + diphosphate</text>
        <dbReference type="Rhea" id="RHEA:23540"/>
        <dbReference type="Rhea" id="RHEA-COMP:9663"/>
        <dbReference type="Rhea" id="RHEA-COMP:9680"/>
        <dbReference type="ChEBI" id="CHEBI:29985"/>
        <dbReference type="ChEBI" id="CHEBI:30616"/>
        <dbReference type="ChEBI" id="CHEBI:33019"/>
        <dbReference type="ChEBI" id="CHEBI:78442"/>
        <dbReference type="ChEBI" id="CHEBI:78520"/>
        <dbReference type="ChEBI" id="CHEBI:456215"/>
        <dbReference type="EC" id="6.1.1.17"/>
    </reaction>
</comment>
<dbReference type="InterPro" id="IPR020751">
    <property type="entry name" value="aa-tRNA-synth_I_codon-bd_sub2"/>
</dbReference>
<dbReference type="InterPro" id="IPR008925">
    <property type="entry name" value="aa_tRNA-synth_I_cd-bd_sf"/>
</dbReference>
<evidence type="ECO:0000256" key="7">
    <source>
        <dbReference type="ARBA" id="ARBA00022840"/>
    </source>
</evidence>
<evidence type="ECO:0000256" key="4">
    <source>
        <dbReference type="ARBA" id="ARBA00022490"/>
    </source>
</evidence>
<dbReference type="GO" id="GO:0006424">
    <property type="term" value="P:glutamyl-tRNA aminoacylation"/>
    <property type="evidence" value="ECO:0007669"/>
    <property type="project" value="UniProtKB-UniRule"/>
</dbReference>
<dbReference type="SUPFAM" id="SSF48163">
    <property type="entry name" value="An anticodon-binding domain of class I aminoacyl-tRNA synthetases"/>
    <property type="match status" value="1"/>
</dbReference>
<feature type="domain" description="Aminoacyl-tRNA synthetase class I anticodon-binding" evidence="12">
    <location>
        <begin position="333"/>
        <end position="464"/>
    </location>
</feature>
<dbReference type="PANTHER" id="PTHR43311:SF2">
    <property type="entry name" value="GLUTAMATE--TRNA LIGASE, MITOCHONDRIAL-RELATED"/>
    <property type="match status" value="1"/>
</dbReference>
<evidence type="ECO:0000256" key="1">
    <source>
        <dbReference type="ARBA" id="ARBA00004496"/>
    </source>
</evidence>
<dbReference type="EMBL" id="LR217737">
    <property type="protein sequence ID" value="VFP87438.1"/>
    <property type="molecule type" value="Genomic_DNA"/>
</dbReference>
<gene>
    <name evidence="10 13" type="primary">gltX</name>
    <name evidence="13" type="ORF">ERCIPICE3303_127</name>
</gene>
<evidence type="ECO:0000259" key="11">
    <source>
        <dbReference type="Pfam" id="PF00749"/>
    </source>
</evidence>
<keyword evidence="9 10" id="KW-0030">Aminoacyl-tRNA synthetase</keyword>
<dbReference type="RefSeq" id="WP_157990829.1">
    <property type="nucleotide sequence ID" value="NZ_LR217737.1"/>
</dbReference>
<dbReference type="Pfam" id="PF00749">
    <property type="entry name" value="tRNA-synt_1c"/>
    <property type="match status" value="1"/>
</dbReference>
<dbReference type="InterPro" id="IPR004527">
    <property type="entry name" value="Glu-tRNA-ligase_bac/mito"/>
</dbReference>